<dbReference type="Proteomes" id="UP000887565">
    <property type="component" value="Unplaced"/>
</dbReference>
<protein>
    <submittedName>
        <fullName evidence="2">Uncharacterized protein</fullName>
    </submittedName>
</protein>
<dbReference type="WBParaSite" id="nRc.2.0.1.t15106-RA">
    <property type="protein sequence ID" value="nRc.2.0.1.t15106-RA"/>
    <property type="gene ID" value="nRc.2.0.1.g15106"/>
</dbReference>
<proteinExistence type="predicted"/>
<organism evidence="1 2">
    <name type="scientific">Romanomermis culicivorax</name>
    <name type="common">Nematode worm</name>
    <dbReference type="NCBI Taxonomy" id="13658"/>
    <lineage>
        <taxon>Eukaryota</taxon>
        <taxon>Metazoa</taxon>
        <taxon>Ecdysozoa</taxon>
        <taxon>Nematoda</taxon>
        <taxon>Enoplea</taxon>
        <taxon>Dorylaimia</taxon>
        <taxon>Mermithida</taxon>
        <taxon>Mermithoidea</taxon>
        <taxon>Mermithidae</taxon>
        <taxon>Romanomermis</taxon>
    </lineage>
</organism>
<keyword evidence="1" id="KW-1185">Reference proteome</keyword>
<evidence type="ECO:0000313" key="1">
    <source>
        <dbReference type="Proteomes" id="UP000887565"/>
    </source>
</evidence>
<sequence>MAGARAKAGRKFIDGRLYKYTKNIVINKNDYIIIFSSFLGAPLLCKVVCATGRPSLICMLTSRSRNGQQQIEQMEQDRESRRAEISRLTSLRVLEIYHKA</sequence>
<reference evidence="2" key="1">
    <citation type="submission" date="2022-11" db="UniProtKB">
        <authorList>
            <consortium name="WormBaseParasite"/>
        </authorList>
    </citation>
    <scope>IDENTIFICATION</scope>
</reference>
<accession>A0A915IMA5</accession>
<dbReference type="AlphaFoldDB" id="A0A915IMA5"/>
<evidence type="ECO:0000313" key="2">
    <source>
        <dbReference type="WBParaSite" id="nRc.2.0.1.t15106-RA"/>
    </source>
</evidence>
<name>A0A915IMA5_ROMCU</name>